<evidence type="ECO:0000256" key="10">
    <source>
        <dbReference type="SAM" id="MobiDB-lite"/>
    </source>
</evidence>
<evidence type="ECO:0000256" key="3">
    <source>
        <dbReference type="ARBA" id="ARBA00022454"/>
    </source>
</evidence>
<dbReference type="GO" id="GO:0051301">
    <property type="term" value="P:cell division"/>
    <property type="evidence" value="ECO:0007669"/>
    <property type="project" value="UniProtKB-KW"/>
</dbReference>
<dbReference type="InterPro" id="IPR038889">
    <property type="entry name" value="Shugoshin1/2"/>
</dbReference>
<feature type="region of interest" description="Disordered" evidence="10">
    <location>
        <begin position="823"/>
        <end position="869"/>
    </location>
</feature>
<feature type="compositionally biased region" description="Basic and acidic residues" evidence="10">
    <location>
        <begin position="183"/>
        <end position="193"/>
    </location>
</feature>
<dbReference type="Proteomes" id="UP000250572">
    <property type="component" value="Unassembled WGS sequence"/>
</dbReference>
<feature type="compositionally biased region" description="Basic residues" evidence="10">
    <location>
        <begin position="297"/>
        <end position="310"/>
    </location>
</feature>
<keyword evidence="8" id="KW-0137">Centromere</keyword>
<keyword evidence="6 9" id="KW-0175">Coiled coil</keyword>
<feature type="compositionally biased region" description="Basic residues" evidence="10">
    <location>
        <begin position="618"/>
        <end position="627"/>
    </location>
</feature>
<feature type="region of interest" description="Disordered" evidence="10">
    <location>
        <begin position="575"/>
        <end position="634"/>
    </location>
</feature>
<evidence type="ECO:0000256" key="9">
    <source>
        <dbReference type="SAM" id="Coils"/>
    </source>
</evidence>
<keyword evidence="12" id="KW-1185">Reference proteome</keyword>
<organism evidence="11 12">
    <name type="scientific">Gambusia affinis</name>
    <name type="common">Western mosquitofish</name>
    <name type="synonym">Heterandria affinis</name>
    <dbReference type="NCBI Taxonomy" id="33528"/>
    <lineage>
        <taxon>Eukaryota</taxon>
        <taxon>Metazoa</taxon>
        <taxon>Chordata</taxon>
        <taxon>Craniata</taxon>
        <taxon>Vertebrata</taxon>
        <taxon>Euteleostomi</taxon>
        <taxon>Actinopterygii</taxon>
        <taxon>Neopterygii</taxon>
        <taxon>Teleostei</taxon>
        <taxon>Neoteleostei</taxon>
        <taxon>Acanthomorphata</taxon>
        <taxon>Ovalentaria</taxon>
        <taxon>Atherinomorphae</taxon>
        <taxon>Cyprinodontiformes</taxon>
        <taxon>Poeciliidae</taxon>
        <taxon>Poeciliinae</taxon>
        <taxon>Gambusia</taxon>
    </lineage>
</organism>
<feature type="region of interest" description="Disordered" evidence="10">
    <location>
        <begin position="404"/>
        <end position="471"/>
    </location>
</feature>
<evidence type="ECO:0000256" key="2">
    <source>
        <dbReference type="ARBA" id="ARBA00010845"/>
    </source>
</evidence>
<comment type="similarity">
    <text evidence="2">Belongs to the shugoshin family.</text>
</comment>
<dbReference type="AlphaFoldDB" id="A0A315V8D0"/>
<comment type="subcellular location">
    <subcellularLocation>
        <location evidence="1">Chromosome</location>
        <location evidence="1">Centromere</location>
    </subcellularLocation>
</comment>
<feature type="compositionally biased region" description="Low complexity" evidence="10">
    <location>
        <begin position="405"/>
        <end position="417"/>
    </location>
</feature>
<evidence type="ECO:0008006" key="13">
    <source>
        <dbReference type="Google" id="ProtNLM"/>
    </source>
</evidence>
<feature type="compositionally biased region" description="Basic residues" evidence="10">
    <location>
        <begin position="420"/>
        <end position="432"/>
    </location>
</feature>
<gene>
    <name evidence="11" type="ORF">CCH79_00017170</name>
</gene>
<keyword evidence="7" id="KW-0131">Cell cycle</keyword>
<evidence type="ECO:0000256" key="7">
    <source>
        <dbReference type="ARBA" id="ARBA00023306"/>
    </source>
</evidence>
<protein>
    <recommendedName>
        <fullName evidence="13">Shugoshin C-terminal domain-containing protein</fullName>
    </recommendedName>
</protein>
<comment type="caution">
    <text evidence="11">The sequence shown here is derived from an EMBL/GenBank/DDBJ whole genome shotgun (WGS) entry which is preliminary data.</text>
</comment>
<feature type="non-terminal residue" evidence="11">
    <location>
        <position position="869"/>
    </location>
</feature>
<evidence type="ECO:0000256" key="6">
    <source>
        <dbReference type="ARBA" id="ARBA00023054"/>
    </source>
</evidence>
<feature type="region of interest" description="Disordered" evidence="10">
    <location>
        <begin position="677"/>
        <end position="701"/>
    </location>
</feature>
<feature type="compositionally biased region" description="Basic and acidic residues" evidence="10">
    <location>
        <begin position="443"/>
        <end position="459"/>
    </location>
</feature>
<evidence type="ECO:0000256" key="1">
    <source>
        <dbReference type="ARBA" id="ARBA00004584"/>
    </source>
</evidence>
<evidence type="ECO:0000313" key="11">
    <source>
        <dbReference type="EMBL" id="PWA19428.1"/>
    </source>
</evidence>
<evidence type="ECO:0000256" key="8">
    <source>
        <dbReference type="ARBA" id="ARBA00023328"/>
    </source>
</evidence>
<feature type="compositionally biased region" description="Polar residues" evidence="10">
    <location>
        <begin position="833"/>
        <end position="851"/>
    </location>
</feature>
<name>A0A315V8D0_GAMAF</name>
<keyword evidence="3" id="KW-0158">Chromosome</keyword>
<feature type="compositionally biased region" description="Polar residues" evidence="10">
    <location>
        <begin position="311"/>
        <end position="324"/>
    </location>
</feature>
<feature type="compositionally biased region" description="Basic and acidic residues" evidence="10">
    <location>
        <begin position="128"/>
        <end position="139"/>
    </location>
</feature>
<dbReference type="EMBL" id="NHOQ01002129">
    <property type="protein sequence ID" value="PWA19428.1"/>
    <property type="molecule type" value="Genomic_DNA"/>
</dbReference>
<feature type="coiled-coil region" evidence="9">
    <location>
        <begin position="46"/>
        <end position="73"/>
    </location>
</feature>
<keyword evidence="4" id="KW-0132">Cell division</keyword>
<evidence type="ECO:0000313" key="12">
    <source>
        <dbReference type="Proteomes" id="UP000250572"/>
    </source>
</evidence>
<feature type="compositionally biased region" description="Polar residues" evidence="10">
    <location>
        <begin position="225"/>
        <end position="260"/>
    </location>
</feature>
<dbReference type="GO" id="GO:0051177">
    <property type="term" value="P:meiotic sister chromatid cohesion"/>
    <property type="evidence" value="ECO:0007669"/>
    <property type="project" value="TreeGrafter"/>
</dbReference>
<evidence type="ECO:0000256" key="5">
    <source>
        <dbReference type="ARBA" id="ARBA00022829"/>
    </source>
</evidence>
<dbReference type="GO" id="GO:0007059">
    <property type="term" value="P:chromosome segregation"/>
    <property type="evidence" value="ECO:0007669"/>
    <property type="project" value="UniProtKB-KW"/>
</dbReference>
<sequence length="869" mass="96314">MKKFTLMMPPRKTMTPSKQTSAVASKIKNKIINTSSFFKVSLKTNNKALALALQAQKEKSRQLEIEVVLLQKQVKDLCFQLATKKHNQRKLMLILKNLHNNTLQQLDMMTELVSDNDSPRLSEGCHYPTDKNKENDAAARRPGTLRNPFCHNKNLEATLGLPEGNPHLDVLSVRTRSSNSSDIFHENAEERRLSQRVQPTQTGSCCPPRSSLRSEVERLSRALSQSSSEINSVLCPQNNQTHENSSTSLSSDANAPSVSASEAEPQLAKADNTVLLNTSMEITLSNAVEIVTVETKAKKKGPSCKTKGTKRQQASISPDVQNVFNHRPNKEPVEISTQKNKPKDKDSGVLEGQLLKKHSNNMKTSRIPKLGSHQKTSKSDTHCCDTVSHELDDYFSNSKVSLLKAGGSEPEEGSASSKITYRRSRTKVKRRSMVIQKTPSVHLSHDDESQQSKPEKVHDEEEAENTEPPPQEYVFHPVQVAGLGSEENQPPVARRKTQTRPSCRRTFVISVSRDSNSPGLDCGMMLPGEPCWSAEELLEDLAQRSGHFQADQQTETCSALKRPLVETSEHNMKVVPADECDRSENPTRKKSRRDRAGGSRNRMTSSLEKCADGYDSRQKRKTIKSSKKVLSEDESGLHPICSDELLLCSPYSLEIRKEGEEDFQMLLSHDHYDIGENLPDPKVSKGRNAAKPQRKTKLHTAAETRNVRETFVIHRPTSQDSSKSISVNNTRTSVANDETAHQDVSFLLMDVQPPSLLGELSTVDPASNSVPSSPNRSPSCRLVVTEGSARASPGGCPPLPSMDVLSVSEFTYELWVDSPPTGEDCKHKIQPTGRAQTTVTNTFPNSCGENNGRSKRNRPVVSYKGPPLN</sequence>
<accession>A0A315V8D0</accession>
<feature type="region of interest" description="Disordered" evidence="10">
    <location>
        <begin position="180"/>
        <end position="266"/>
    </location>
</feature>
<dbReference type="Gene3D" id="1.20.5.730">
    <property type="entry name" value="Single helix bin"/>
    <property type="match status" value="1"/>
</dbReference>
<proteinExistence type="inferred from homology"/>
<feature type="compositionally biased region" description="Polar residues" evidence="10">
    <location>
        <begin position="195"/>
        <end position="204"/>
    </location>
</feature>
<feature type="region of interest" description="Disordered" evidence="10">
    <location>
        <begin position="296"/>
        <end position="382"/>
    </location>
</feature>
<dbReference type="GO" id="GO:0000776">
    <property type="term" value="C:kinetochore"/>
    <property type="evidence" value="ECO:0007669"/>
    <property type="project" value="TreeGrafter"/>
</dbReference>
<feature type="region of interest" description="Disordered" evidence="10">
    <location>
        <begin position="125"/>
        <end position="145"/>
    </location>
</feature>
<dbReference type="PANTHER" id="PTHR21577">
    <property type="entry name" value="SHUGOSHIN"/>
    <property type="match status" value="1"/>
</dbReference>
<evidence type="ECO:0000256" key="4">
    <source>
        <dbReference type="ARBA" id="ARBA00022618"/>
    </source>
</evidence>
<keyword evidence="5" id="KW-0159">Chromosome partition</keyword>
<reference evidence="11 12" key="1">
    <citation type="journal article" date="2018" name="G3 (Bethesda)">
        <title>A High-Quality Reference Genome for the Invasive Mosquitofish Gambusia affinis Using a Chicago Library.</title>
        <authorList>
            <person name="Hoffberg S.L."/>
            <person name="Troendle N.J."/>
            <person name="Glenn T.C."/>
            <person name="Mahmud O."/>
            <person name="Louha S."/>
            <person name="Chalopin D."/>
            <person name="Bennetzen J.L."/>
            <person name="Mauricio R."/>
        </authorList>
    </citation>
    <scope>NUCLEOTIDE SEQUENCE [LARGE SCALE GENOMIC DNA]</scope>
    <source>
        <strain evidence="11">NE01/NJP1002.9</strain>
        <tissue evidence="11">Muscle</tissue>
    </source>
</reference>
<dbReference type="PANTHER" id="PTHR21577:SF3">
    <property type="entry name" value="SHUGOSHIN 1-RELATED"/>
    <property type="match status" value="1"/>
</dbReference>